<comment type="caution">
    <text evidence="3">The sequence shown here is derived from an EMBL/GenBank/DDBJ whole genome shotgun (WGS) entry which is preliminary data.</text>
</comment>
<evidence type="ECO:0000313" key="4">
    <source>
        <dbReference type="Proteomes" id="UP000660745"/>
    </source>
</evidence>
<dbReference type="PANTHER" id="PTHR43741">
    <property type="entry name" value="FMN-DEPENDENT NADH-AZOREDUCTASE 1"/>
    <property type="match status" value="1"/>
</dbReference>
<sequence>MSLLRLDSSIRSEGSTSRALADIVEQHWRDAVPDSPVTRRHLGLAPLPSNAWADAVTASATAEDRRTPSQQAAIDLAGTLVDELAAADAYLFAVPLYNFGVSQHFKTYVDLVSTDLRMATDIASVTSGKPGVLVTVQGGNYSPGTPKEGWDHATAWMRRILADVWELDLDVVTREFTLVGVNPALDQFADLAERIKSDAENQARESGHTLATRTRPERVWAAGR</sequence>
<evidence type="ECO:0000313" key="3">
    <source>
        <dbReference type="EMBL" id="GGP13797.1"/>
    </source>
</evidence>
<dbReference type="RefSeq" id="WP_189142757.1">
    <property type="nucleotide sequence ID" value="NZ_BMNK01000015.1"/>
</dbReference>
<name>A0A918E9N0_9ACTN</name>
<dbReference type="AlphaFoldDB" id="A0A918E9N0"/>
<dbReference type="EMBL" id="BMNK01000015">
    <property type="protein sequence ID" value="GGP13797.1"/>
    <property type="molecule type" value="Genomic_DNA"/>
</dbReference>
<accession>A0A918E9N0</accession>
<dbReference type="Proteomes" id="UP000660745">
    <property type="component" value="Unassembled WGS sequence"/>
</dbReference>
<dbReference type="InterPro" id="IPR050104">
    <property type="entry name" value="FMN-dep_NADH:Q_OxRdtase_AzoR1"/>
</dbReference>
<organism evidence="3 4">
    <name type="scientific">Nonomuraea glycinis</name>
    <dbReference type="NCBI Taxonomy" id="2047744"/>
    <lineage>
        <taxon>Bacteria</taxon>
        <taxon>Bacillati</taxon>
        <taxon>Actinomycetota</taxon>
        <taxon>Actinomycetes</taxon>
        <taxon>Streptosporangiales</taxon>
        <taxon>Streptosporangiaceae</taxon>
        <taxon>Nonomuraea</taxon>
    </lineage>
</organism>
<evidence type="ECO:0000256" key="1">
    <source>
        <dbReference type="SAM" id="MobiDB-lite"/>
    </source>
</evidence>
<evidence type="ECO:0000259" key="2">
    <source>
        <dbReference type="Pfam" id="PF02525"/>
    </source>
</evidence>
<protein>
    <submittedName>
        <fullName evidence="3">FMN-dependent NADH-azoreductase</fullName>
    </submittedName>
</protein>
<dbReference type="SUPFAM" id="SSF52218">
    <property type="entry name" value="Flavoproteins"/>
    <property type="match status" value="1"/>
</dbReference>
<feature type="domain" description="Flavodoxin-like fold" evidence="2">
    <location>
        <begin position="1"/>
        <end position="162"/>
    </location>
</feature>
<feature type="region of interest" description="Disordered" evidence="1">
    <location>
        <begin position="199"/>
        <end position="224"/>
    </location>
</feature>
<dbReference type="Pfam" id="PF02525">
    <property type="entry name" value="Flavodoxin_2"/>
    <property type="match status" value="1"/>
</dbReference>
<dbReference type="InterPro" id="IPR003680">
    <property type="entry name" value="Flavodoxin_fold"/>
</dbReference>
<reference evidence="3" key="2">
    <citation type="submission" date="2020-09" db="EMBL/GenBank/DDBJ databases">
        <authorList>
            <person name="Sun Q."/>
            <person name="Zhou Y."/>
        </authorList>
    </citation>
    <scope>NUCLEOTIDE SEQUENCE</scope>
    <source>
        <strain evidence="3">CGMCC 4.7430</strain>
    </source>
</reference>
<proteinExistence type="predicted"/>
<reference evidence="3" key="1">
    <citation type="journal article" date="2014" name="Int. J. Syst. Evol. Microbiol.">
        <title>Complete genome sequence of Corynebacterium casei LMG S-19264T (=DSM 44701T), isolated from a smear-ripened cheese.</title>
        <authorList>
            <consortium name="US DOE Joint Genome Institute (JGI-PGF)"/>
            <person name="Walter F."/>
            <person name="Albersmeier A."/>
            <person name="Kalinowski J."/>
            <person name="Ruckert C."/>
        </authorList>
    </citation>
    <scope>NUCLEOTIDE SEQUENCE</scope>
    <source>
        <strain evidence="3">CGMCC 4.7430</strain>
    </source>
</reference>
<dbReference type="Gene3D" id="3.40.50.360">
    <property type="match status" value="1"/>
</dbReference>
<keyword evidence="4" id="KW-1185">Reference proteome</keyword>
<dbReference type="PANTHER" id="PTHR43741:SF4">
    <property type="entry name" value="FMN-DEPENDENT NADH:QUINONE OXIDOREDUCTASE"/>
    <property type="match status" value="1"/>
</dbReference>
<dbReference type="InterPro" id="IPR029039">
    <property type="entry name" value="Flavoprotein-like_sf"/>
</dbReference>
<gene>
    <name evidence="3" type="primary">acpD</name>
    <name evidence="3" type="ORF">GCM10012278_66910</name>
</gene>